<accession>A0A8D2PZE4</accession>
<dbReference type="Ensembl" id="ENSZLMT00000020420.1">
    <property type="protein sequence ID" value="ENSZLMP00000019880.1"/>
    <property type="gene ID" value="ENSZLMG00000013724.1"/>
</dbReference>
<proteinExistence type="predicted"/>
<evidence type="ECO:0000313" key="2">
    <source>
        <dbReference type="Proteomes" id="UP000694401"/>
    </source>
</evidence>
<dbReference type="AlphaFoldDB" id="A0A8D2PZE4"/>
<keyword evidence="2" id="KW-1185">Reference proteome</keyword>
<sequence length="137" mass="14015">MLGGCDVPVAGEGWAGRPQGPVCCWWSGVTVVRCSSAHSCPSLAVTSVGQPSLAVTSVGQPSLAVTSVGQPSLAVTSVGQPSLAVTSVGQPSLAVTSVQTRVVLMFPPLLGEAVTCQQCLRCTKLLCQREELTAHLQ</sequence>
<organism evidence="1 2">
    <name type="scientific">Zosterops lateralis melanops</name>
    <dbReference type="NCBI Taxonomy" id="1220523"/>
    <lineage>
        <taxon>Eukaryota</taxon>
        <taxon>Metazoa</taxon>
        <taxon>Chordata</taxon>
        <taxon>Craniata</taxon>
        <taxon>Vertebrata</taxon>
        <taxon>Euteleostomi</taxon>
        <taxon>Archelosauria</taxon>
        <taxon>Archosauria</taxon>
        <taxon>Dinosauria</taxon>
        <taxon>Saurischia</taxon>
        <taxon>Theropoda</taxon>
        <taxon>Coelurosauria</taxon>
        <taxon>Aves</taxon>
        <taxon>Neognathae</taxon>
        <taxon>Neoaves</taxon>
        <taxon>Telluraves</taxon>
        <taxon>Australaves</taxon>
        <taxon>Passeriformes</taxon>
        <taxon>Sylvioidea</taxon>
        <taxon>Zosteropidae</taxon>
        <taxon>Zosterops</taxon>
    </lineage>
</organism>
<evidence type="ECO:0000313" key="1">
    <source>
        <dbReference type="Ensembl" id="ENSZLMP00000019880.1"/>
    </source>
</evidence>
<reference evidence="1" key="2">
    <citation type="submission" date="2025-09" db="UniProtKB">
        <authorList>
            <consortium name="Ensembl"/>
        </authorList>
    </citation>
    <scope>IDENTIFICATION</scope>
</reference>
<reference evidence="1" key="1">
    <citation type="submission" date="2025-08" db="UniProtKB">
        <authorList>
            <consortium name="Ensembl"/>
        </authorList>
    </citation>
    <scope>IDENTIFICATION</scope>
</reference>
<name>A0A8D2PZE4_ZOSLA</name>
<protein>
    <submittedName>
        <fullName evidence="1">Uncharacterized protein</fullName>
    </submittedName>
</protein>
<dbReference type="Proteomes" id="UP000694401">
    <property type="component" value="Unassembled WGS sequence"/>
</dbReference>